<accession>A0ABW0P2E7</accession>
<feature type="transmembrane region" description="Helical" evidence="1">
    <location>
        <begin position="18"/>
        <end position="37"/>
    </location>
</feature>
<comment type="caution">
    <text evidence="2">The sequence shown here is derived from an EMBL/GenBank/DDBJ whole genome shotgun (WGS) entry which is preliminary data.</text>
</comment>
<keyword evidence="1" id="KW-1133">Transmembrane helix</keyword>
<evidence type="ECO:0000256" key="1">
    <source>
        <dbReference type="SAM" id="Phobius"/>
    </source>
</evidence>
<dbReference type="EMBL" id="JBHSLU010000045">
    <property type="protein sequence ID" value="MFC5506523.1"/>
    <property type="molecule type" value="Genomic_DNA"/>
</dbReference>
<organism evidence="2 3">
    <name type="scientific">Bosea massiliensis</name>
    <dbReference type="NCBI Taxonomy" id="151419"/>
    <lineage>
        <taxon>Bacteria</taxon>
        <taxon>Pseudomonadati</taxon>
        <taxon>Pseudomonadota</taxon>
        <taxon>Alphaproteobacteria</taxon>
        <taxon>Hyphomicrobiales</taxon>
        <taxon>Boseaceae</taxon>
        <taxon>Bosea</taxon>
    </lineage>
</organism>
<reference evidence="3" key="1">
    <citation type="journal article" date="2019" name="Int. J. Syst. Evol. Microbiol.">
        <title>The Global Catalogue of Microorganisms (GCM) 10K type strain sequencing project: providing services to taxonomists for standard genome sequencing and annotation.</title>
        <authorList>
            <consortium name="The Broad Institute Genomics Platform"/>
            <consortium name="The Broad Institute Genome Sequencing Center for Infectious Disease"/>
            <person name="Wu L."/>
            <person name="Ma J."/>
        </authorList>
    </citation>
    <scope>NUCLEOTIDE SEQUENCE [LARGE SCALE GENOMIC DNA]</scope>
    <source>
        <strain evidence="3">CCUG 43117</strain>
    </source>
</reference>
<evidence type="ECO:0000313" key="3">
    <source>
        <dbReference type="Proteomes" id="UP001596060"/>
    </source>
</evidence>
<feature type="transmembrane region" description="Helical" evidence="1">
    <location>
        <begin position="72"/>
        <end position="98"/>
    </location>
</feature>
<gene>
    <name evidence="2" type="ORF">ACFPN9_14790</name>
</gene>
<protein>
    <submittedName>
        <fullName evidence="2">YggT family protein</fullName>
    </submittedName>
</protein>
<name>A0ABW0P2E7_9HYPH</name>
<evidence type="ECO:0000313" key="2">
    <source>
        <dbReference type="EMBL" id="MFC5506523.1"/>
    </source>
</evidence>
<sequence>MADVDSQGLFWLYQAPNLALAALMYTLLGRFLLSLVFPDDSEKVIWRTFRQITQPVIEAVRIVTPAAVHERILVLLAFVWLLFIRMLVFVGFAAAGWLPAITGVAKP</sequence>
<dbReference type="RefSeq" id="WP_066717577.1">
    <property type="nucleotide sequence ID" value="NZ_JBHSLU010000045.1"/>
</dbReference>
<keyword evidence="1" id="KW-0472">Membrane</keyword>
<proteinExistence type="predicted"/>
<dbReference type="Proteomes" id="UP001596060">
    <property type="component" value="Unassembled WGS sequence"/>
</dbReference>
<keyword evidence="1" id="KW-0812">Transmembrane</keyword>
<keyword evidence="3" id="KW-1185">Reference proteome</keyword>